<evidence type="ECO:0000313" key="2">
    <source>
        <dbReference type="EMBL" id="ABK26127.1"/>
    </source>
</evidence>
<dbReference type="InterPro" id="IPR050466">
    <property type="entry name" value="Carboxylest/Gibb_receptor"/>
</dbReference>
<dbReference type="PANTHER" id="PTHR23024">
    <property type="entry name" value="ARYLACETAMIDE DEACETYLASE"/>
    <property type="match status" value="1"/>
</dbReference>
<dbReference type="EMBL" id="EF086871">
    <property type="protein sequence ID" value="ABK26127.1"/>
    <property type="molecule type" value="mRNA"/>
</dbReference>
<evidence type="ECO:0000259" key="1">
    <source>
        <dbReference type="Pfam" id="PF07859"/>
    </source>
</evidence>
<dbReference type="AlphaFoldDB" id="A9NZR6"/>
<dbReference type="InterPro" id="IPR029058">
    <property type="entry name" value="AB_hydrolase_fold"/>
</dbReference>
<feature type="domain" description="Alpha/beta hydrolase fold-3" evidence="1">
    <location>
        <begin position="89"/>
        <end position="315"/>
    </location>
</feature>
<sequence>MSQFSPLKIEDSTDPEEVVNVSGVLKLYRDGSIFRLEDPQMFVKASLEGEDGVASKDVVLNEKLGLWVRLYLPSSHLQQQTEKRRLPLIVYFHGGGFCLASPALPDYHNFTLKLAASVGAIVISVAYRLAPEHRLPAAYDDCIKALQWVSSHAVDGGDFERDLWLDFQADFSRVYLLGDSAGGNIANHVLLQCGGVEAWSPMRVRGAIFVQPYFGSVQRTRSESECPPDAWLSLQLSDAGWRLSLPVGSDRDHPFSNPWSPEAPKLEEAPLPPLLVAIGGRDMLRDRGHDYCESLKQCGKSVEVVVFEEEEHAFYALKPHCDSSERLMEKISHFISSSLSEAVIHITDVAG</sequence>
<organism evidence="2">
    <name type="scientific">Picea sitchensis</name>
    <name type="common">Sitka spruce</name>
    <name type="synonym">Pinus sitchensis</name>
    <dbReference type="NCBI Taxonomy" id="3332"/>
    <lineage>
        <taxon>Eukaryota</taxon>
        <taxon>Viridiplantae</taxon>
        <taxon>Streptophyta</taxon>
        <taxon>Embryophyta</taxon>
        <taxon>Tracheophyta</taxon>
        <taxon>Spermatophyta</taxon>
        <taxon>Pinopsida</taxon>
        <taxon>Pinidae</taxon>
        <taxon>Conifers I</taxon>
        <taxon>Pinales</taxon>
        <taxon>Pinaceae</taxon>
        <taxon>Picea</taxon>
    </lineage>
</organism>
<dbReference type="Pfam" id="PF07859">
    <property type="entry name" value="Abhydrolase_3"/>
    <property type="match status" value="1"/>
</dbReference>
<dbReference type="PANTHER" id="PTHR23024:SF635">
    <property type="entry name" value="OS07G0162700 PROTEIN"/>
    <property type="match status" value="1"/>
</dbReference>
<dbReference type="GO" id="GO:0016787">
    <property type="term" value="F:hydrolase activity"/>
    <property type="evidence" value="ECO:0007669"/>
    <property type="project" value="InterPro"/>
</dbReference>
<protein>
    <recommendedName>
        <fullName evidence="1">Alpha/beta hydrolase fold-3 domain-containing protein</fullName>
    </recommendedName>
</protein>
<accession>A9NZR6</accession>
<dbReference type="Gene3D" id="3.40.50.1820">
    <property type="entry name" value="alpha/beta hydrolase"/>
    <property type="match status" value="1"/>
</dbReference>
<reference evidence="2" key="1">
    <citation type="journal article" date="2008" name="BMC Genomics">
        <title>A conifer genomics resource of 200,000 spruce (Picea spp.) ESTs and 6,464 high-quality, sequence-finished full-length cDNAs for Sitka spruce (Picea sitchensis).</title>
        <authorList>
            <person name="Ralph S.G."/>
            <person name="Chun H.J."/>
            <person name="Kolosova N."/>
            <person name="Cooper D."/>
            <person name="Oddy C."/>
            <person name="Ritland C.E."/>
            <person name="Kirkpatrick R."/>
            <person name="Moore R."/>
            <person name="Barber S."/>
            <person name="Holt R.A."/>
            <person name="Jones S.J."/>
            <person name="Marra M.A."/>
            <person name="Douglas C.J."/>
            <person name="Ritland K."/>
            <person name="Bohlmann J."/>
        </authorList>
    </citation>
    <scope>NUCLEOTIDE SEQUENCE</scope>
    <source>
        <tissue evidence="2">Green portion of the leader tissue</tissue>
    </source>
</reference>
<dbReference type="SUPFAM" id="SSF53474">
    <property type="entry name" value="alpha/beta-Hydrolases"/>
    <property type="match status" value="1"/>
</dbReference>
<dbReference type="InterPro" id="IPR013094">
    <property type="entry name" value="AB_hydrolase_3"/>
</dbReference>
<proteinExistence type="evidence at transcript level"/>
<name>A9NZR6_PICSI</name>